<dbReference type="RefSeq" id="WP_136934013.1">
    <property type="nucleotide sequence ID" value="NZ_SSMQ01000057.1"/>
</dbReference>
<sequence length="447" mass="46265">MRFSPFAAAIAAVSLLAPAAAHANGRFPIADQLVVDPKDPAHIVLRTTYGILETSNTGSSWSWICEGAVGYGGTQDPAIGVLADGTILAGVFEGLSVSHDRGCAWGFVEAPLKDEYVIDVSVHRDDPTRAVAITSTGKGTDGFHVIIAETADSGATWTQAGKPLLSDFIALTVDVTPSNPQRLYASGIVGKSFAPAIERSDDRGETWTRTYLDAAYAKFVPFLAAIDPQNPDRVYLRLSGDPVDKLLVSDDAGATFTEAFTGTDDLLGFALSPDGTRVAIGGPKDGIQIANTADLAFQKVSSIYTRCLTWTTAGMYACGNQFVDHFTVGFSKDEGKTFENIYNLPEICPLECGEGATTPTACLMSWPGIAATLGIDPSACGGIGAGSGSGSGSGGSGPRELEAAGGCDCGLGSASGASGAAALGGLAALVLRLRRRKDRRAPATKTR</sequence>
<accession>A0A4U1IXN2</accession>
<reference evidence="3 4" key="1">
    <citation type="submission" date="2019-04" db="EMBL/GenBank/DDBJ databases">
        <authorList>
            <person name="Li Y."/>
            <person name="Wang J."/>
        </authorList>
    </citation>
    <scope>NUCLEOTIDE SEQUENCE [LARGE SCALE GENOMIC DNA]</scope>
    <source>
        <strain evidence="3 4">DSM 14668</strain>
    </source>
</reference>
<keyword evidence="2" id="KW-0732">Signal</keyword>
<evidence type="ECO:0000313" key="3">
    <source>
        <dbReference type="EMBL" id="TKC99376.1"/>
    </source>
</evidence>
<proteinExistence type="predicted"/>
<dbReference type="EMBL" id="SSMQ01000057">
    <property type="protein sequence ID" value="TKC99376.1"/>
    <property type="molecule type" value="Genomic_DNA"/>
</dbReference>
<keyword evidence="1" id="KW-0472">Membrane</keyword>
<dbReference type="OrthoDB" id="5497530at2"/>
<comment type="caution">
    <text evidence="3">The sequence shown here is derived from an EMBL/GenBank/DDBJ whole genome shotgun (WGS) entry which is preliminary data.</text>
</comment>
<keyword evidence="1" id="KW-0812">Transmembrane</keyword>
<dbReference type="Gene3D" id="2.130.10.10">
    <property type="entry name" value="YVTN repeat-like/Quinoprotein amine dehydrogenase"/>
    <property type="match status" value="2"/>
</dbReference>
<dbReference type="NCBIfam" id="TIGR03901">
    <property type="entry name" value="MYXO-CTERM"/>
    <property type="match status" value="1"/>
</dbReference>
<feature type="signal peptide" evidence="2">
    <location>
        <begin position="1"/>
        <end position="23"/>
    </location>
</feature>
<keyword evidence="4" id="KW-1185">Reference proteome</keyword>
<dbReference type="InterPro" id="IPR015943">
    <property type="entry name" value="WD40/YVTN_repeat-like_dom_sf"/>
</dbReference>
<evidence type="ECO:0000256" key="2">
    <source>
        <dbReference type="SAM" id="SignalP"/>
    </source>
</evidence>
<organism evidence="3 4">
    <name type="scientific">Polyangium fumosum</name>
    <dbReference type="NCBI Taxonomy" id="889272"/>
    <lineage>
        <taxon>Bacteria</taxon>
        <taxon>Pseudomonadati</taxon>
        <taxon>Myxococcota</taxon>
        <taxon>Polyangia</taxon>
        <taxon>Polyangiales</taxon>
        <taxon>Polyangiaceae</taxon>
        <taxon>Polyangium</taxon>
    </lineage>
</organism>
<name>A0A4U1IXN2_9BACT</name>
<gene>
    <name evidence="3" type="ORF">E8A74_38030</name>
</gene>
<feature type="chain" id="PRO_5020240775" description="Exo-alpha-sialidase" evidence="2">
    <location>
        <begin position="24"/>
        <end position="447"/>
    </location>
</feature>
<evidence type="ECO:0008006" key="5">
    <source>
        <dbReference type="Google" id="ProtNLM"/>
    </source>
</evidence>
<evidence type="ECO:0000256" key="1">
    <source>
        <dbReference type="SAM" id="Phobius"/>
    </source>
</evidence>
<keyword evidence="1" id="KW-1133">Transmembrane helix</keyword>
<dbReference type="AlphaFoldDB" id="A0A4U1IXN2"/>
<dbReference type="SUPFAM" id="SSF110296">
    <property type="entry name" value="Oligoxyloglucan reducing end-specific cellobiohydrolase"/>
    <property type="match status" value="1"/>
</dbReference>
<dbReference type="InterPro" id="IPR024038">
    <property type="entry name" value="MYXO-CTERM"/>
</dbReference>
<dbReference type="Proteomes" id="UP000309215">
    <property type="component" value="Unassembled WGS sequence"/>
</dbReference>
<evidence type="ECO:0000313" key="4">
    <source>
        <dbReference type="Proteomes" id="UP000309215"/>
    </source>
</evidence>
<dbReference type="CDD" id="cd15482">
    <property type="entry name" value="Sialidase_non-viral"/>
    <property type="match status" value="1"/>
</dbReference>
<protein>
    <recommendedName>
        <fullName evidence="5">Exo-alpha-sialidase</fullName>
    </recommendedName>
</protein>
<feature type="transmembrane region" description="Helical" evidence="1">
    <location>
        <begin position="411"/>
        <end position="431"/>
    </location>
</feature>